<dbReference type="GO" id="GO:0008976">
    <property type="term" value="F:polyphosphate kinase activity"/>
    <property type="evidence" value="ECO:0007669"/>
    <property type="project" value="InterPro"/>
</dbReference>
<dbReference type="InterPro" id="IPR016898">
    <property type="entry name" value="Polyphosphate_phosphotransfera"/>
</dbReference>
<dbReference type="PANTHER" id="PTHR34383">
    <property type="entry name" value="POLYPHOSPHATE:AMP PHOSPHOTRANSFERASE-RELATED"/>
    <property type="match status" value="1"/>
</dbReference>
<dbReference type="InterPro" id="IPR027417">
    <property type="entry name" value="P-loop_NTPase"/>
</dbReference>
<proteinExistence type="predicted"/>
<gene>
    <name evidence="4" type="ORF">B6N60_04496</name>
</gene>
<feature type="domain" description="Polyphosphate kinase-2-related" evidence="3">
    <location>
        <begin position="31"/>
        <end position="262"/>
    </location>
</feature>
<evidence type="ECO:0000313" key="5">
    <source>
        <dbReference type="Proteomes" id="UP000683511"/>
    </source>
</evidence>
<name>A0A975TBI9_9NOST</name>
<evidence type="ECO:0000259" key="3">
    <source>
        <dbReference type="Pfam" id="PF03976"/>
    </source>
</evidence>
<dbReference type="Proteomes" id="UP000683511">
    <property type="component" value="Chromosome"/>
</dbReference>
<dbReference type="PIRSF" id="PIRSF028756">
    <property type="entry name" value="PPK2_prd"/>
    <property type="match status" value="1"/>
</dbReference>
<keyword evidence="2" id="KW-0418">Kinase</keyword>
<dbReference type="PANTHER" id="PTHR34383:SF3">
    <property type="entry name" value="POLYPHOSPHATE:AMP PHOSPHOTRANSFERASE"/>
    <property type="match status" value="1"/>
</dbReference>
<dbReference type="RefSeq" id="WP_190605700.1">
    <property type="nucleotide sequence ID" value="NZ_CP021056.1"/>
</dbReference>
<dbReference type="SUPFAM" id="SSF52540">
    <property type="entry name" value="P-loop containing nucleoside triphosphate hydrolases"/>
    <property type="match status" value="1"/>
</dbReference>
<sequence length="290" mass="33960">MNHDPFFVKPNTQISLTKDYDPAYLADFHEKSDANAKLSAGIEKLAQYQDILYAQNTYALLIIFQAMDAAGKDSTIKHVMSGVNPQGCQVYSFKMPSVEELDHDYLWRTMKALPERGRIGIFNRSYYEELLVVRVHPEILAKQQLPHIPPGNQIWKQRFEEINNFEKYLVNNGIIVLKFFLNVSKAAQKKRFLERIASPEKHWKFSVNDVRERAFWDDYMQAYEDIFNHTSTKLAPWYIIPADRKWFTRLVVADIICSKLQGLNLQYPQVSEEYKQQLLQAKELLESTEE</sequence>
<dbReference type="InterPro" id="IPR022488">
    <property type="entry name" value="PPK2-related"/>
</dbReference>
<dbReference type="Gene3D" id="3.40.50.300">
    <property type="entry name" value="P-loop containing nucleotide triphosphate hydrolases"/>
    <property type="match status" value="1"/>
</dbReference>
<organism evidence="4 5">
    <name type="scientific">Richelia sinica FACHB-800</name>
    <dbReference type="NCBI Taxonomy" id="1357546"/>
    <lineage>
        <taxon>Bacteria</taxon>
        <taxon>Bacillati</taxon>
        <taxon>Cyanobacteriota</taxon>
        <taxon>Cyanophyceae</taxon>
        <taxon>Nostocales</taxon>
        <taxon>Nostocaceae</taxon>
        <taxon>Richelia</taxon>
    </lineage>
</organism>
<dbReference type="GO" id="GO:0006797">
    <property type="term" value="P:polyphosphate metabolic process"/>
    <property type="evidence" value="ECO:0007669"/>
    <property type="project" value="InterPro"/>
</dbReference>
<dbReference type="AlphaFoldDB" id="A0A975TBI9"/>
<dbReference type="InterPro" id="IPR022300">
    <property type="entry name" value="PPK2-rel_1"/>
</dbReference>
<dbReference type="KEGG" id="rsin:B6N60_04496"/>
<accession>A0A975TBI9</accession>
<keyword evidence="5" id="KW-1185">Reference proteome</keyword>
<reference evidence="4" key="1">
    <citation type="submission" date="2017-04" db="EMBL/GenBank/DDBJ databases">
        <title>Genome deletions in a multicellular cyanobacterial endosymbiont for morphological adaptation in marine diatoms.</title>
        <authorList>
            <person name="Wang Y."/>
            <person name="Gao H."/>
            <person name="Li R."/>
            <person name="Xu X."/>
        </authorList>
    </citation>
    <scope>NUCLEOTIDE SEQUENCE</scope>
    <source>
        <strain evidence="4">FACHB 800</strain>
    </source>
</reference>
<keyword evidence="1" id="KW-0808">Transferase</keyword>
<dbReference type="Pfam" id="PF03976">
    <property type="entry name" value="PPK2"/>
    <property type="match status" value="1"/>
</dbReference>
<dbReference type="NCBIfam" id="TIGR03709">
    <property type="entry name" value="PPK2_rel_1"/>
    <property type="match status" value="1"/>
</dbReference>
<evidence type="ECO:0000256" key="2">
    <source>
        <dbReference type="ARBA" id="ARBA00022777"/>
    </source>
</evidence>
<protein>
    <recommendedName>
        <fullName evidence="3">Polyphosphate kinase-2-related domain-containing protein</fullName>
    </recommendedName>
</protein>
<dbReference type="EMBL" id="CP021056">
    <property type="protein sequence ID" value="QXE25776.1"/>
    <property type="molecule type" value="Genomic_DNA"/>
</dbReference>
<evidence type="ECO:0000313" key="4">
    <source>
        <dbReference type="EMBL" id="QXE25776.1"/>
    </source>
</evidence>
<evidence type="ECO:0000256" key="1">
    <source>
        <dbReference type="ARBA" id="ARBA00022679"/>
    </source>
</evidence>